<protein>
    <submittedName>
        <fullName evidence="1">Uncharacterized protein</fullName>
    </submittedName>
</protein>
<accession>A0ABD0M880</accession>
<gene>
    <name evidence="1" type="ORF">BaRGS_00000685</name>
</gene>
<reference evidence="1 2" key="1">
    <citation type="journal article" date="2023" name="Sci. Data">
        <title>Genome assembly of the Korean intertidal mud-creeper Batillaria attramentaria.</title>
        <authorList>
            <person name="Patra A.K."/>
            <person name="Ho P.T."/>
            <person name="Jun S."/>
            <person name="Lee S.J."/>
            <person name="Kim Y."/>
            <person name="Won Y.J."/>
        </authorList>
    </citation>
    <scope>NUCLEOTIDE SEQUENCE [LARGE SCALE GENOMIC DNA]</scope>
    <source>
        <strain evidence="1">Wonlab-2016</strain>
    </source>
</reference>
<feature type="non-terminal residue" evidence="1">
    <location>
        <position position="1"/>
    </location>
</feature>
<keyword evidence="2" id="KW-1185">Reference proteome</keyword>
<evidence type="ECO:0000313" key="1">
    <source>
        <dbReference type="EMBL" id="KAK7507720.1"/>
    </source>
</evidence>
<proteinExistence type="predicted"/>
<sequence length="104" mass="11128">VTGVECSVAGFLLGHGRPSDFIVTCARAETTGGIKSVLRLDNINEKFIGRAGGFAGRRFPLKISRLWRSHVRAMRVQRETATSVCEAEVSTGALPLPSVAASQE</sequence>
<evidence type="ECO:0000313" key="2">
    <source>
        <dbReference type="Proteomes" id="UP001519460"/>
    </source>
</evidence>
<comment type="caution">
    <text evidence="1">The sequence shown here is derived from an EMBL/GenBank/DDBJ whole genome shotgun (WGS) entry which is preliminary data.</text>
</comment>
<dbReference type="EMBL" id="JACVVK020000003">
    <property type="protein sequence ID" value="KAK7507720.1"/>
    <property type="molecule type" value="Genomic_DNA"/>
</dbReference>
<dbReference type="Proteomes" id="UP001519460">
    <property type="component" value="Unassembled WGS sequence"/>
</dbReference>
<organism evidence="1 2">
    <name type="scientific">Batillaria attramentaria</name>
    <dbReference type="NCBI Taxonomy" id="370345"/>
    <lineage>
        <taxon>Eukaryota</taxon>
        <taxon>Metazoa</taxon>
        <taxon>Spiralia</taxon>
        <taxon>Lophotrochozoa</taxon>
        <taxon>Mollusca</taxon>
        <taxon>Gastropoda</taxon>
        <taxon>Caenogastropoda</taxon>
        <taxon>Sorbeoconcha</taxon>
        <taxon>Cerithioidea</taxon>
        <taxon>Batillariidae</taxon>
        <taxon>Batillaria</taxon>
    </lineage>
</organism>
<dbReference type="AlphaFoldDB" id="A0ABD0M880"/>
<name>A0ABD0M880_9CAEN</name>